<organism evidence="2 3">
    <name type="scientific">Monosporascus cannonballus</name>
    <dbReference type="NCBI Taxonomy" id="155416"/>
    <lineage>
        <taxon>Eukaryota</taxon>
        <taxon>Fungi</taxon>
        <taxon>Dikarya</taxon>
        <taxon>Ascomycota</taxon>
        <taxon>Pezizomycotina</taxon>
        <taxon>Sordariomycetes</taxon>
        <taxon>Xylariomycetidae</taxon>
        <taxon>Xylariales</taxon>
        <taxon>Xylariales incertae sedis</taxon>
        <taxon>Monosporascus</taxon>
    </lineage>
</organism>
<evidence type="ECO:0008006" key="4">
    <source>
        <dbReference type="Google" id="ProtNLM"/>
    </source>
</evidence>
<feature type="region of interest" description="Disordered" evidence="1">
    <location>
        <begin position="352"/>
        <end position="391"/>
    </location>
</feature>
<evidence type="ECO:0000313" key="3">
    <source>
        <dbReference type="Proteomes" id="UP000294003"/>
    </source>
</evidence>
<name>A0ABY0H1P8_9PEZI</name>
<evidence type="ECO:0000256" key="1">
    <source>
        <dbReference type="SAM" id="MobiDB-lite"/>
    </source>
</evidence>
<sequence length="509" mass="55192">MVGCQKYTDDQINFILDRHFRGVPHTQIKDEFLDHFKFPSYNVKRVQYVVEHYGRNPKYGRNRIINKVCNSKAPSTVSPSPREDKLPSLDKKKPAEETDTPGRGPPRPARSSRSSRSAHPVQGSPQTNTIVCLACNGTGFVTIVPPFGLNGPEHDRTSRLVRDFLDFQPPRTAQPTDPYGVIDPALLTHQPTASRAEYTTGDVSLPPQRHGLAPLGSGVQGLQDNNDRDGMSYPPDSTGYYKAHSSDTATSYTGGPTFPSDPFGLLNTRMPNLPELPVTPYIQQPPPAPSKRRRDASPSPSYSLAAAVNDARLQTSAPGQPYGYNTPASGFHHGVVGNSDFHYGTVSSSIPGPEIPTLAPATPSSSQRPAAKRPRVSASNERPWTPAFPRATLAAGDEWADTKGEDLAGTIELPPLPPPVATGTGRLPHYDHQILYSIEEDPEQAPPSTPRFYDSNNQPPPPPSPGNDAAGLDAASGEGQWRFSSLSEPPGTPSQVLDEWRAQANTREQ</sequence>
<feature type="compositionally biased region" description="Basic and acidic residues" evidence="1">
    <location>
        <begin position="81"/>
        <end position="96"/>
    </location>
</feature>
<evidence type="ECO:0000313" key="2">
    <source>
        <dbReference type="EMBL" id="RYO82279.1"/>
    </source>
</evidence>
<feature type="region of interest" description="Disordered" evidence="1">
    <location>
        <begin position="70"/>
        <end position="125"/>
    </location>
</feature>
<reference evidence="2 3" key="1">
    <citation type="submission" date="2018-06" db="EMBL/GenBank/DDBJ databases">
        <title>Complete Genomes of Monosporascus.</title>
        <authorList>
            <person name="Robinson A.J."/>
            <person name="Natvig D.O."/>
        </authorList>
    </citation>
    <scope>NUCLEOTIDE SEQUENCE [LARGE SCALE GENOMIC DNA]</scope>
    <source>
        <strain evidence="2 3">CBS 609.92</strain>
    </source>
</reference>
<comment type="caution">
    <text evidence="2">The sequence shown here is derived from an EMBL/GenBank/DDBJ whole genome shotgun (WGS) entry which is preliminary data.</text>
</comment>
<gene>
    <name evidence="2" type="ORF">DL762_006690</name>
</gene>
<keyword evidence="3" id="KW-1185">Reference proteome</keyword>
<feature type="region of interest" description="Disordered" evidence="1">
    <location>
        <begin position="442"/>
        <end position="509"/>
    </location>
</feature>
<feature type="region of interest" description="Disordered" evidence="1">
    <location>
        <begin position="217"/>
        <end position="304"/>
    </location>
</feature>
<accession>A0ABY0H1P8</accession>
<feature type="region of interest" description="Disordered" evidence="1">
    <location>
        <begin position="408"/>
        <end position="427"/>
    </location>
</feature>
<dbReference type="Proteomes" id="UP000294003">
    <property type="component" value="Unassembled WGS sequence"/>
</dbReference>
<proteinExistence type="predicted"/>
<protein>
    <recommendedName>
        <fullName evidence="4">Clr5 domain-containing protein</fullName>
    </recommendedName>
</protein>
<feature type="compositionally biased region" description="Low complexity" evidence="1">
    <location>
        <begin position="109"/>
        <end position="120"/>
    </location>
</feature>
<dbReference type="EMBL" id="QJNS01000221">
    <property type="protein sequence ID" value="RYO82279.1"/>
    <property type="molecule type" value="Genomic_DNA"/>
</dbReference>
<feature type="compositionally biased region" description="Polar residues" evidence="1">
    <location>
        <begin position="70"/>
        <end position="79"/>
    </location>
</feature>